<dbReference type="EMBL" id="JAIWYE010000017">
    <property type="protein sequence ID" value="MCA4703640.1"/>
    <property type="molecule type" value="Genomic_DNA"/>
</dbReference>
<evidence type="ECO:0000256" key="1">
    <source>
        <dbReference type="ARBA" id="ARBA00000829"/>
    </source>
</evidence>
<dbReference type="InterPro" id="IPR017853">
    <property type="entry name" value="GH"/>
</dbReference>
<evidence type="ECO:0000313" key="14">
    <source>
        <dbReference type="Proteomes" id="UP000434604"/>
    </source>
</evidence>
<dbReference type="InterPro" id="IPR050887">
    <property type="entry name" value="Beta-mannosidase_GH2"/>
</dbReference>
<dbReference type="Pfam" id="PF00703">
    <property type="entry name" value="Glyco_hydro_2"/>
    <property type="match status" value="1"/>
</dbReference>
<feature type="domain" description="Glycoside hydrolase family 2 immunoglobulin-like beta-sandwich" evidence="9">
    <location>
        <begin position="231"/>
        <end position="343"/>
    </location>
</feature>
<dbReference type="PANTHER" id="PTHR43730">
    <property type="entry name" value="BETA-MANNOSIDASE"/>
    <property type="match status" value="1"/>
</dbReference>
<sequence>MRKVRQIIGLSFLIGCFLGNLPQLSKAQPGTFNSHLQNSQLVKDLSGYEWKMKMMLPGEGEKQGLHELYPEDIETLVWNPACVPGDVYTDLWKVGGIEDPYFGRNSVKAQWVQHYEWWYTLQFNATESVKDKHVRICFDGVDYSCDVWLNGHYLGKHEGAFDRFSYDVTNFLRVGKNRRSCANMLTVRLNPPTHVNTKLVGVKTPWFGDYWRDLIPFGIWRPIRLVSTGTVRIDDTFARTSINTDKTADVNMEIMLENMGKETRKMEVTASIEGKNFSSAPQTVQFSCDVAPGKHLFTKKIHVKNPQLWWPWDLGKPNLYTAKVSLTESGKIYDFHSFHFGIREVSSAWNPGFVKGKDVSFPRTTVINGKPIFIRSACWGGTPNIFVGRTAPGTYKKLLVLAKEANLNNIRIFGWHNPEIPEFYELCDSLGLTVWQDMIPLGSGNIPKDRKQIERVINAGIAVAKERRNHPSLVMMEGGEEYFLRTRDVKFANDFLKELGDSLQYYLPLPYVPDSPLTCQASLEAGYKPKEATHALAYFYSMGNWLMEDWYRKQDYPIVPEFAITSVPSVESLRKFIPEAEMWPPGLSWGHHWADLDRLKMQNFDVFGEEKVDGTLEEFVNATQDAQGIIFQNGVEYFRRQKPRLSGIALCHWITYWPDMKWGIIDAYQNPKRSYEYVKKAYQPLLVSLDFTKRRWHNDEVFKGEIWIVNDLYKEFKNGQVEMIVKDDGGRILKSDSFSVKKIGENATFKLQNINWDVLGKVEKKFYVELSLKNHTGKKLSSNNYFFLIGDQKQATLQFKEMQKEMLRLNAKYTYGNYYRFYPEMINKAGVRYESDIQIPCAEGFGERNTE</sequence>
<evidence type="ECO:0000256" key="5">
    <source>
        <dbReference type="ARBA" id="ARBA00023295"/>
    </source>
</evidence>
<dbReference type="SUPFAM" id="SSF49303">
    <property type="entry name" value="beta-Galactosidase/glucuronidase domain"/>
    <property type="match status" value="2"/>
</dbReference>
<feature type="domain" description="Beta-mannosidase-like galactose-binding" evidence="11">
    <location>
        <begin position="74"/>
        <end position="196"/>
    </location>
</feature>
<dbReference type="InterPro" id="IPR013783">
    <property type="entry name" value="Ig-like_fold"/>
</dbReference>
<dbReference type="GO" id="GO:0004567">
    <property type="term" value="F:beta-mannosidase activity"/>
    <property type="evidence" value="ECO:0007669"/>
    <property type="project" value="UniProtKB-EC"/>
</dbReference>
<name>A0A7J5PUR5_9BACE</name>
<dbReference type="RefSeq" id="WP_151935047.1">
    <property type="nucleotide sequence ID" value="NZ_JAIWXB010000011.1"/>
</dbReference>
<evidence type="ECO:0000256" key="3">
    <source>
        <dbReference type="ARBA" id="ARBA00012754"/>
    </source>
</evidence>
<dbReference type="PANTHER" id="PTHR43730:SF1">
    <property type="entry name" value="BETA-MANNOSIDASE"/>
    <property type="match status" value="1"/>
</dbReference>
<dbReference type="Pfam" id="PF22666">
    <property type="entry name" value="Glyco_hydro_2_N2"/>
    <property type="match status" value="1"/>
</dbReference>
<keyword evidence="4" id="KW-0378">Hydrolase</keyword>
<evidence type="ECO:0000259" key="11">
    <source>
        <dbReference type="Pfam" id="PF22666"/>
    </source>
</evidence>
<protein>
    <recommendedName>
        <fullName evidence="7">Beta-mannosidase B</fullName>
        <ecNumber evidence="3">3.2.1.25</ecNumber>
    </recommendedName>
    <alternativeName>
        <fullName evidence="8">Mannanase B</fullName>
    </alternativeName>
</protein>
<dbReference type="Gene3D" id="2.60.40.10">
    <property type="entry name" value="Immunoglobulins"/>
    <property type="match status" value="2"/>
</dbReference>
<dbReference type="GO" id="GO:0006516">
    <property type="term" value="P:glycoprotein catabolic process"/>
    <property type="evidence" value="ECO:0007669"/>
    <property type="project" value="TreeGrafter"/>
</dbReference>
<gene>
    <name evidence="12" type="ORF">GA398_15010</name>
    <name evidence="13" type="ORF">LD004_08420</name>
</gene>
<evidence type="ECO:0000256" key="2">
    <source>
        <dbReference type="ARBA" id="ARBA00004740"/>
    </source>
</evidence>
<evidence type="ECO:0000313" key="13">
    <source>
        <dbReference type="EMBL" id="MCA4703640.1"/>
    </source>
</evidence>
<evidence type="ECO:0000256" key="4">
    <source>
        <dbReference type="ARBA" id="ARBA00022801"/>
    </source>
</evidence>
<evidence type="ECO:0000256" key="7">
    <source>
        <dbReference type="ARBA" id="ARBA00041069"/>
    </source>
</evidence>
<dbReference type="PROSITE" id="PS51257">
    <property type="entry name" value="PROKAR_LIPOPROTEIN"/>
    <property type="match status" value="1"/>
</dbReference>
<reference evidence="13" key="2">
    <citation type="submission" date="2023-08" db="EMBL/GenBank/DDBJ databases">
        <title>Mucin Metabolism Genes Underlie the Key Renovations of Bacteroides xylanisolvens Genomes in Captive Great Apes.</title>
        <authorList>
            <person name="Nishida A.H."/>
        </authorList>
    </citation>
    <scope>NUCLEOTIDE SEQUENCE</scope>
    <source>
        <strain evidence="13">P13.H9</strain>
    </source>
</reference>
<proteinExistence type="inferred from homology"/>
<dbReference type="Gene3D" id="3.20.20.80">
    <property type="entry name" value="Glycosidases"/>
    <property type="match status" value="1"/>
</dbReference>
<dbReference type="Proteomes" id="UP001198461">
    <property type="component" value="Unassembled WGS sequence"/>
</dbReference>
<dbReference type="SUPFAM" id="SSF49785">
    <property type="entry name" value="Galactose-binding domain-like"/>
    <property type="match status" value="1"/>
</dbReference>
<dbReference type="EC" id="3.2.1.25" evidence="3"/>
<evidence type="ECO:0000256" key="6">
    <source>
        <dbReference type="ARBA" id="ARBA00038429"/>
    </source>
</evidence>
<dbReference type="InterPro" id="IPR008979">
    <property type="entry name" value="Galactose-bd-like_sf"/>
</dbReference>
<comment type="pathway">
    <text evidence="2">Glycan metabolism; N-glycan degradation.</text>
</comment>
<dbReference type="EMBL" id="WDED01000022">
    <property type="protein sequence ID" value="KAB6146705.1"/>
    <property type="molecule type" value="Genomic_DNA"/>
</dbReference>
<dbReference type="SUPFAM" id="SSF51445">
    <property type="entry name" value="(Trans)glycosidases"/>
    <property type="match status" value="1"/>
</dbReference>
<dbReference type="Gene3D" id="2.60.120.260">
    <property type="entry name" value="Galactose-binding domain-like"/>
    <property type="match status" value="1"/>
</dbReference>
<dbReference type="InterPro" id="IPR054593">
    <property type="entry name" value="Beta-mannosidase-like_N2"/>
</dbReference>
<evidence type="ECO:0000256" key="8">
    <source>
        <dbReference type="ARBA" id="ARBA00041614"/>
    </source>
</evidence>
<reference evidence="12 14" key="1">
    <citation type="journal article" date="2019" name="Nat. Med.">
        <title>A library of human gut bacterial isolates paired with longitudinal multiomics data enables mechanistic microbiome research.</title>
        <authorList>
            <person name="Poyet M."/>
            <person name="Groussin M."/>
            <person name="Gibbons S.M."/>
            <person name="Avila-Pacheco J."/>
            <person name="Jiang X."/>
            <person name="Kearney S.M."/>
            <person name="Perrotta A.R."/>
            <person name="Berdy B."/>
            <person name="Zhao S."/>
            <person name="Lieberman T.D."/>
            <person name="Swanson P.K."/>
            <person name="Smith M."/>
            <person name="Roesemann S."/>
            <person name="Alexander J.E."/>
            <person name="Rich S.A."/>
            <person name="Livny J."/>
            <person name="Vlamakis H."/>
            <person name="Clish C."/>
            <person name="Bullock K."/>
            <person name="Deik A."/>
            <person name="Scott J."/>
            <person name="Pierce K.A."/>
            <person name="Xavier R.J."/>
            <person name="Alm E.J."/>
        </authorList>
    </citation>
    <scope>NUCLEOTIDE SEQUENCE [LARGE SCALE GENOMIC DNA]</scope>
    <source>
        <strain evidence="12 14">BIOML-A58</strain>
    </source>
</reference>
<accession>A0A7J5PUR5</accession>
<organism evidence="12 14">
    <name type="scientific">Bacteroides xylanisolvens</name>
    <dbReference type="NCBI Taxonomy" id="371601"/>
    <lineage>
        <taxon>Bacteria</taxon>
        <taxon>Pseudomonadati</taxon>
        <taxon>Bacteroidota</taxon>
        <taxon>Bacteroidia</taxon>
        <taxon>Bacteroidales</taxon>
        <taxon>Bacteroidaceae</taxon>
        <taxon>Bacteroides</taxon>
    </lineage>
</organism>
<keyword evidence="5" id="KW-0326">Glycosidase</keyword>
<dbReference type="AlphaFoldDB" id="A0A7J5PUR5"/>
<dbReference type="InterPro" id="IPR006102">
    <property type="entry name" value="Ig-like_GH2"/>
</dbReference>
<comment type="similarity">
    <text evidence="6">Belongs to the glycosyl hydrolase 2 family. Beta-mannosidase B subfamily.</text>
</comment>
<feature type="domain" description="Mannosidase Ig/CBM-like" evidence="10">
    <location>
        <begin position="705"/>
        <end position="787"/>
    </location>
</feature>
<dbReference type="Pfam" id="PF17786">
    <property type="entry name" value="Mannosidase_ig"/>
    <property type="match status" value="1"/>
</dbReference>
<comment type="catalytic activity">
    <reaction evidence="1">
        <text>Hydrolysis of terminal, non-reducing beta-D-mannose residues in beta-D-mannosides.</text>
        <dbReference type="EC" id="3.2.1.25"/>
    </reaction>
</comment>
<dbReference type="InterPro" id="IPR041447">
    <property type="entry name" value="Mannosidase_ig"/>
</dbReference>
<dbReference type="Proteomes" id="UP000434604">
    <property type="component" value="Unassembled WGS sequence"/>
</dbReference>
<dbReference type="InterPro" id="IPR036156">
    <property type="entry name" value="Beta-gal/glucu_dom_sf"/>
</dbReference>
<dbReference type="GO" id="GO:0005975">
    <property type="term" value="P:carbohydrate metabolic process"/>
    <property type="evidence" value="ECO:0007669"/>
    <property type="project" value="InterPro"/>
</dbReference>
<comment type="caution">
    <text evidence="12">The sequence shown here is derived from an EMBL/GenBank/DDBJ whole genome shotgun (WGS) entry which is preliminary data.</text>
</comment>
<evidence type="ECO:0000259" key="9">
    <source>
        <dbReference type="Pfam" id="PF00703"/>
    </source>
</evidence>
<evidence type="ECO:0000259" key="10">
    <source>
        <dbReference type="Pfam" id="PF17786"/>
    </source>
</evidence>
<evidence type="ECO:0000313" key="12">
    <source>
        <dbReference type="EMBL" id="KAB6146705.1"/>
    </source>
</evidence>